<evidence type="ECO:0000256" key="1">
    <source>
        <dbReference type="ARBA" id="ARBA00023239"/>
    </source>
</evidence>
<proteinExistence type="predicted"/>
<feature type="domain" description="Amidohydrolase-related" evidence="2">
    <location>
        <begin position="2"/>
        <end position="275"/>
    </location>
</feature>
<dbReference type="GO" id="GO:0016787">
    <property type="term" value="F:hydrolase activity"/>
    <property type="evidence" value="ECO:0007669"/>
    <property type="project" value="InterPro"/>
</dbReference>
<organism evidence="3 4">
    <name type="scientific">Dactylosporangium matsuzakiense</name>
    <dbReference type="NCBI Taxonomy" id="53360"/>
    <lineage>
        <taxon>Bacteria</taxon>
        <taxon>Bacillati</taxon>
        <taxon>Actinomycetota</taxon>
        <taxon>Actinomycetes</taxon>
        <taxon>Micromonosporales</taxon>
        <taxon>Micromonosporaceae</taxon>
        <taxon>Dactylosporangium</taxon>
    </lineage>
</organism>
<comment type="caution">
    <text evidence="3">The sequence shown here is derived from an EMBL/GenBank/DDBJ whole genome shotgun (WGS) entry which is preliminary data.</text>
</comment>
<dbReference type="PANTHER" id="PTHR21240">
    <property type="entry name" value="2-AMINO-3-CARBOXYLMUCONATE-6-SEMIALDEHYDE DECARBOXYLASE"/>
    <property type="match status" value="1"/>
</dbReference>
<dbReference type="AlphaFoldDB" id="A0A9W6NKX4"/>
<protein>
    <recommendedName>
        <fullName evidence="2">Amidohydrolase-related domain-containing protein</fullName>
    </recommendedName>
</protein>
<keyword evidence="1" id="KW-0456">Lyase</keyword>
<dbReference type="GO" id="GO:0016831">
    <property type="term" value="F:carboxy-lyase activity"/>
    <property type="evidence" value="ECO:0007669"/>
    <property type="project" value="InterPro"/>
</dbReference>
<dbReference type="InterPro" id="IPR032465">
    <property type="entry name" value="ACMSD"/>
</dbReference>
<evidence type="ECO:0000313" key="4">
    <source>
        <dbReference type="Proteomes" id="UP001143480"/>
    </source>
</evidence>
<dbReference type="RefSeq" id="WP_261960069.1">
    <property type="nucleotide sequence ID" value="NZ_BAAAXA010000001.1"/>
</dbReference>
<sequence>MIDVHTHCHLSEHWGCEWHRNWQPVYGHEYADRTPEQYDEAMAAGGVDLAFVFGMRATRAGVLTPNAFVEDFCARTSTDTVGFMALDLCDPDVMDQLADGIARGLRGVKLYPVLAHFDARDEAHDAFFRAATEARLIVLWHMGTTPSPEGRLELSDPLLVDDVARRHPELKQIIAHLGHPWQRETIVVLRKNRNVFGDVSASWARPLDGFMALVRAQEWGVVPKLLFGSDYPMWTPAEARDGLHGLARMRPGGLPAIEPATIEWLLDGDPRAALGLTA</sequence>
<dbReference type="Gene3D" id="3.20.20.140">
    <property type="entry name" value="Metal-dependent hydrolases"/>
    <property type="match status" value="1"/>
</dbReference>
<reference evidence="3" key="1">
    <citation type="journal article" date="2014" name="Int. J. Syst. Evol. Microbiol.">
        <title>Complete genome sequence of Corynebacterium casei LMG S-19264T (=DSM 44701T), isolated from a smear-ripened cheese.</title>
        <authorList>
            <consortium name="US DOE Joint Genome Institute (JGI-PGF)"/>
            <person name="Walter F."/>
            <person name="Albersmeier A."/>
            <person name="Kalinowski J."/>
            <person name="Ruckert C."/>
        </authorList>
    </citation>
    <scope>NUCLEOTIDE SEQUENCE</scope>
    <source>
        <strain evidence="3">VKM Ac-1321</strain>
    </source>
</reference>
<keyword evidence="4" id="KW-1185">Reference proteome</keyword>
<reference evidence="3" key="2">
    <citation type="submission" date="2023-01" db="EMBL/GenBank/DDBJ databases">
        <authorList>
            <person name="Sun Q."/>
            <person name="Evtushenko L."/>
        </authorList>
    </citation>
    <scope>NUCLEOTIDE SEQUENCE</scope>
    <source>
        <strain evidence="3">VKM Ac-1321</strain>
    </source>
</reference>
<dbReference type="SUPFAM" id="SSF51556">
    <property type="entry name" value="Metallo-dependent hydrolases"/>
    <property type="match status" value="1"/>
</dbReference>
<dbReference type="InterPro" id="IPR032466">
    <property type="entry name" value="Metal_Hydrolase"/>
</dbReference>
<dbReference type="Proteomes" id="UP001143480">
    <property type="component" value="Unassembled WGS sequence"/>
</dbReference>
<dbReference type="EMBL" id="BSFP01000009">
    <property type="protein sequence ID" value="GLL00538.1"/>
    <property type="molecule type" value="Genomic_DNA"/>
</dbReference>
<dbReference type="CDD" id="cd01292">
    <property type="entry name" value="metallo-dependent_hydrolases"/>
    <property type="match status" value="1"/>
</dbReference>
<evidence type="ECO:0000313" key="3">
    <source>
        <dbReference type="EMBL" id="GLL00538.1"/>
    </source>
</evidence>
<dbReference type="Pfam" id="PF04909">
    <property type="entry name" value="Amidohydro_2"/>
    <property type="match status" value="1"/>
</dbReference>
<dbReference type="InterPro" id="IPR006680">
    <property type="entry name" value="Amidohydro-rel"/>
</dbReference>
<evidence type="ECO:0000259" key="2">
    <source>
        <dbReference type="Pfam" id="PF04909"/>
    </source>
</evidence>
<gene>
    <name evidence="3" type="ORF">GCM10017581_022790</name>
</gene>
<accession>A0A9W6NKX4</accession>
<name>A0A9W6NKX4_9ACTN</name>